<dbReference type="SUPFAM" id="SSF51395">
    <property type="entry name" value="FMN-linked oxidoreductases"/>
    <property type="match status" value="1"/>
</dbReference>
<evidence type="ECO:0000256" key="5">
    <source>
        <dbReference type="ARBA" id="ARBA00022975"/>
    </source>
</evidence>
<proteinExistence type="predicted"/>
<sequence>MTGLAGIELEHPVLNAAGTCKSPRDVEVFARSAVAAIVVGSITVAPRAGNTGTVYWPGGTFSVNALGLPNRGLDEYAEQLPRMVEIAHEAGKPLIVSIAGFDVAEYRQMAEVVGAAGVDLIEVNLACPNVWDGGAQKRIACFDPRQTAAVCAQVGAALDALAAAGGGRRVPYGVKISPFSDPAALAELADVLGRAATSGSGAGAGPGGPAFVTAVNTFPNALVVDAAGRPVLDVELAGLSGPALKPIGLGQVRQLRRLLPDTVALVGAGGITNGHDVVDYQRAGAVVVQAATAFWNRGEDPTVFGEILSGWIDEADPDQLAAADPA</sequence>
<keyword evidence="9" id="KW-1185">Reference proteome</keyword>
<dbReference type="Gene3D" id="2.30.26.10">
    <property type="entry name" value="Dihydroorotate Dehydrogenase A, chain A, domain 2"/>
    <property type="match status" value="1"/>
</dbReference>
<dbReference type="EMBL" id="JALKFT010000009">
    <property type="protein sequence ID" value="MCK9876352.1"/>
    <property type="molecule type" value="Genomic_DNA"/>
</dbReference>
<evidence type="ECO:0000259" key="7">
    <source>
        <dbReference type="Pfam" id="PF01180"/>
    </source>
</evidence>
<keyword evidence="6" id="KW-0560">Oxidoreductase</keyword>
<dbReference type="PROSITE" id="PS00912">
    <property type="entry name" value="DHODEHASE_2"/>
    <property type="match status" value="1"/>
</dbReference>
<dbReference type="InterPro" id="IPR013785">
    <property type="entry name" value="Aldolase_TIM"/>
</dbReference>
<feature type="domain" description="Dihydroorotate dehydrogenase catalytic" evidence="7">
    <location>
        <begin position="3"/>
        <end position="307"/>
    </location>
</feature>
<keyword evidence="4" id="KW-0288">FMN</keyword>
<dbReference type="InterPro" id="IPR001295">
    <property type="entry name" value="Dihydroorotate_DH_CS"/>
</dbReference>
<evidence type="ECO:0000256" key="2">
    <source>
        <dbReference type="ARBA" id="ARBA00004725"/>
    </source>
</evidence>
<dbReference type="PANTHER" id="PTHR48109">
    <property type="entry name" value="DIHYDROOROTATE DEHYDROGENASE (QUINONE), MITOCHONDRIAL-RELATED"/>
    <property type="match status" value="1"/>
</dbReference>
<dbReference type="Gene3D" id="3.20.20.70">
    <property type="entry name" value="Aldolase class I"/>
    <property type="match status" value="1"/>
</dbReference>
<dbReference type="Pfam" id="PF01180">
    <property type="entry name" value="DHO_dh"/>
    <property type="match status" value="1"/>
</dbReference>
<dbReference type="PIRSF" id="PIRSF000164">
    <property type="entry name" value="DHO_oxidase"/>
    <property type="match status" value="1"/>
</dbReference>
<protein>
    <submittedName>
        <fullName evidence="8">Dihydroorotate dehydrogenase</fullName>
    </submittedName>
</protein>
<name>A0ABT0JXT8_9ACTN</name>
<organism evidence="8 9">
    <name type="scientific">Frankia umida</name>
    <dbReference type="NCBI Taxonomy" id="573489"/>
    <lineage>
        <taxon>Bacteria</taxon>
        <taxon>Bacillati</taxon>
        <taxon>Actinomycetota</taxon>
        <taxon>Actinomycetes</taxon>
        <taxon>Frankiales</taxon>
        <taxon>Frankiaceae</taxon>
        <taxon>Frankia</taxon>
    </lineage>
</organism>
<accession>A0ABT0JXT8</accession>
<evidence type="ECO:0000313" key="9">
    <source>
        <dbReference type="Proteomes" id="UP001201873"/>
    </source>
</evidence>
<gene>
    <name evidence="8" type="ORF">MXD59_11295</name>
</gene>
<dbReference type="Proteomes" id="UP001201873">
    <property type="component" value="Unassembled WGS sequence"/>
</dbReference>
<evidence type="ECO:0000256" key="6">
    <source>
        <dbReference type="ARBA" id="ARBA00023002"/>
    </source>
</evidence>
<keyword evidence="3" id="KW-0285">Flavoprotein</keyword>
<dbReference type="RefSeq" id="WP_248824641.1">
    <property type="nucleotide sequence ID" value="NZ_JALKFT010000009.1"/>
</dbReference>
<dbReference type="InterPro" id="IPR050074">
    <property type="entry name" value="DHO_dehydrogenase"/>
</dbReference>
<dbReference type="InterPro" id="IPR012135">
    <property type="entry name" value="Dihydroorotate_DH_1_2"/>
</dbReference>
<comment type="cofactor">
    <cofactor evidence="1">
        <name>FMN</name>
        <dbReference type="ChEBI" id="CHEBI:58210"/>
    </cofactor>
</comment>
<dbReference type="InterPro" id="IPR005720">
    <property type="entry name" value="Dihydroorotate_DH_cat"/>
</dbReference>
<comment type="pathway">
    <text evidence="2">Pyrimidine metabolism; UMP biosynthesis via de novo pathway.</text>
</comment>
<keyword evidence="5" id="KW-0665">Pyrimidine biosynthesis</keyword>
<comment type="caution">
    <text evidence="8">The sequence shown here is derived from an EMBL/GenBank/DDBJ whole genome shotgun (WGS) entry which is preliminary data.</text>
</comment>
<dbReference type="PANTHER" id="PTHR48109:SF1">
    <property type="entry name" value="DIHYDROOROTATE DEHYDROGENASE (FUMARATE)"/>
    <property type="match status" value="1"/>
</dbReference>
<evidence type="ECO:0000256" key="3">
    <source>
        <dbReference type="ARBA" id="ARBA00022630"/>
    </source>
</evidence>
<dbReference type="InterPro" id="IPR023359">
    <property type="entry name" value="Dihydro_DH_chainA_dom2"/>
</dbReference>
<evidence type="ECO:0000256" key="4">
    <source>
        <dbReference type="ARBA" id="ARBA00022643"/>
    </source>
</evidence>
<evidence type="ECO:0000256" key="1">
    <source>
        <dbReference type="ARBA" id="ARBA00001917"/>
    </source>
</evidence>
<reference evidence="8 9" key="1">
    <citation type="submission" date="2022-04" db="EMBL/GenBank/DDBJ databases">
        <title>Genome diversity in the genus Frankia.</title>
        <authorList>
            <person name="Carlos-Shanley C."/>
            <person name="Hahn D."/>
        </authorList>
    </citation>
    <scope>NUCLEOTIDE SEQUENCE [LARGE SCALE GENOMIC DNA]</scope>
    <source>
        <strain evidence="8 9">Ag45/Mut15</strain>
    </source>
</reference>
<evidence type="ECO:0000313" key="8">
    <source>
        <dbReference type="EMBL" id="MCK9876352.1"/>
    </source>
</evidence>